<dbReference type="PROSITE" id="PS51278">
    <property type="entry name" value="GATASE_TYPE_2"/>
    <property type="match status" value="1"/>
</dbReference>
<organism evidence="3 4">
    <name type="scientific">Turneriella parva (strain ATCC BAA-1111 / DSM 21527 / NCTC 11395 / H)</name>
    <name type="common">Leptospira parva</name>
    <dbReference type="NCBI Taxonomy" id="869212"/>
    <lineage>
        <taxon>Bacteria</taxon>
        <taxon>Pseudomonadati</taxon>
        <taxon>Spirochaetota</taxon>
        <taxon>Spirochaetia</taxon>
        <taxon>Leptospirales</taxon>
        <taxon>Leptospiraceae</taxon>
        <taxon>Turneriella</taxon>
    </lineage>
</organism>
<dbReference type="InterPro" id="IPR026869">
    <property type="entry name" value="EgtC-like"/>
</dbReference>
<evidence type="ECO:0000256" key="1">
    <source>
        <dbReference type="ARBA" id="ARBA00022962"/>
    </source>
</evidence>
<protein>
    <submittedName>
        <fullName evidence="3">Glutamine amidotransferase class-II</fullName>
    </submittedName>
</protein>
<sequence length="265" mass="29880">MRRAGKVCEILGMSANVPTDIVFSFTGLIRRGGETGPHRDGWGIAFYEDKGLRLFHDPEESSRSKIAAFLQSYPIRSEIVVSHIRKANRGKVALKNTHPFVRELWGRNWVFAHNGQLKGIKKVKFDSFEPVGTTDSEAAFCWLLGKLRRKFSTPPAQPALIKEIQKLFAELAERGVANILMSDSNLLFTHCSNRLVHITRRAPFGKAQLLDADVTVDFQKATTEKDVVTILATRPLTGNENWIHYKSGEYRVWRDGETVSTNLKA</sequence>
<dbReference type="AlphaFoldDB" id="I4B5Y9"/>
<keyword evidence="4" id="KW-1185">Reference proteome</keyword>
<dbReference type="STRING" id="869212.Turpa_2050"/>
<evidence type="ECO:0000313" key="3">
    <source>
        <dbReference type="EMBL" id="AFM12696.1"/>
    </source>
</evidence>
<dbReference type="CDD" id="cd01908">
    <property type="entry name" value="YafJ"/>
    <property type="match status" value="1"/>
</dbReference>
<gene>
    <name evidence="3" type="ordered locus">Turpa_2050</name>
</gene>
<feature type="domain" description="Glutamine amidotransferase type-2" evidence="2">
    <location>
        <begin position="8"/>
        <end position="265"/>
    </location>
</feature>
<proteinExistence type="predicted"/>
<dbReference type="Gene3D" id="3.60.20.10">
    <property type="entry name" value="Glutamine Phosphoribosylpyrophosphate, subunit 1, domain 1"/>
    <property type="match status" value="1"/>
</dbReference>
<reference evidence="3 4" key="1">
    <citation type="submission" date="2012-06" db="EMBL/GenBank/DDBJ databases">
        <title>The complete chromosome of genome of Turneriella parva DSM 21527.</title>
        <authorList>
            <consortium name="US DOE Joint Genome Institute (JGI-PGF)"/>
            <person name="Lucas S."/>
            <person name="Han J."/>
            <person name="Lapidus A."/>
            <person name="Bruce D."/>
            <person name="Goodwin L."/>
            <person name="Pitluck S."/>
            <person name="Peters L."/>
            <person name="Kyrpides N."/>
            <person name="Mavromatis K."/>
            <person name="Ivanova N."/>
            <person name="Mikhailova N."/>
            <person name="Chertkov O."/>
            <person name="Detter J.C."/>
            <person name="Tapia R."/>
            <person name="Han C."/>
            <person name="Land M."/>
            <person name="Hauser L."/>
            <person name="Markowitz V."/>
            <person name="Cheng J.-F."/>
            <person name="Hugenholtz P."/>
            <person name="Woyke T."/>
            <person name="Wu D."/>
            <person name="Gronow S."/>
            <person name="Wellnitz S."/>
            <person name="Brambilla E."/>
            <person name="Klenk H.-P."/>
            <person name="Eisen J.A."/>
        </authorList>
    </citation>
    <scope>NUCLEOTIDE SEQUENCE [LARGE SCALE GENOMIC DNA]</scope>
    <source>
        <strain evidence="4">ATCC BAA-1111 / DSM 21527 / NCTC 11395 / H</strain>
    </source>
</reference>
<dbReference type="HOGENOM" id="CLU_059273_0_0_12"/>
<dbReference type="PANTHER" id="PTHR42824">
    <property type="entry name" value="GLUTAMINE AMIDOTRANSFERASE"/>
    <property type="match status" value="1"/>
</dbReference>
<dbReference type="KEGG" id="tpx:Turpa_2050"/>
<keyword evidence="1 3" id="KW-0315">Glutamine amidotransferase</keyword>
<dbReference type="EMBL" id="CP002959">
    <property type="protein sequence ID" value="AFM12696.1"/>
    <property type="molecule type" value="Genomic_DNA"/>
</dbReference>
<evidence type="ECO:0000259" key="2">
    <source>
        <dbReference type="PROSITE" id="PS51278"/>
    </source>
</evidence>
<dbReference type="PANTHER" id="PTHR42824:SF1">
    <property type="entry name" value="GLUTAMINE AMIDOTRANSFERASE YAFJ-RELATED"/>
    <property type="match status" value="1"/>
</dbReference>
<dbReference type="InterPro" id="IPR029055">
    <property type="entry name" value="Ntn_hydrolases_N"/>
</dbReference>
<dbReference type="Pfam" id="PF13230">
    <property type="entry name" value="GATase_4"/>
    <property type="match status" value="1"/>
</dbReference>
<dbReference type="SUPFAM" id="SSF56235">
    <property type="entry name" value="N-terminal nucleophile aminohydrolases (Ntn hydrolases)"/>
    <property type="match status" value="1"/>
</dbReference>
<dbReference type="InterPro" id="IPR017932">
    <property type="entry name" value="GATase_2_dom"/>
</dbReference>
<dbReference type="Proteomes" id="UP000006048">
    <property type="component" value="Chromosome"/>
</dbReference>
<name>I4B5Y9_TURPD</name>
<dbReference type="PATRIC" id="fig|869212.3.peg.2052"/>
<accession>I4B5Y9</accession>
<evidence type="ECO:0000313" key="4">
    <source>
        <dbReference type="Proteomes" id="UP000006048"/>
    </source>
</evidence>